<dbReference type="SUPFAM" id="SSF51735">
    <property type="entry name" value="NAD(P)-binding Rossmann-fold domains"/>
    <property type="match status" value="1"/>
</dbReference>
<comment type="catalytic activity">
    <reaction evidence="1 8">
        <text>dTDP-alpha-D-glucose = dTDP-4-dehydro-6-deoxy-alpha-D-glucose + H2O</text>
        <dbReference type="Rhea" id="RHEA:17221"/>
        <dbReference type="ChEBI" id="CHEBI:15377"/>
        <dbReference type="ChEBI" id="CHEBI:57477"/>
        <dbReference type="ChEBI" id="CHEBI:57649"/>
        <dbReference type="EC" id="4.2.1.46"/>
    </reaction>
</comment>
<dbReference type="PANTHER" id="PTHR43000">
    <property type="entry name" value="DTDP-D-GLUCOSE 4,6-DEHYDRATASE-RELATED"/>
    <property type="match status" value="1"/>
</dbReference>
<proteinExistence type="inferred from homology"/>
<name>A0ABT9ZVW3_9BACI</name>
<evidence type="ECO:0000256" key="5">
    <source>
        <dbReference type="ARBA" id="ARBA00016977"/>
    </source>
</evidence>
<evidence type="ECO:0000256" key="8">
    <source>
        <dbReference type="RuleBase" id="RU004473"/>
    </source>
</evidence>
<keyword evidence="11" id="KW-1185">Reference proteome</keyword>
<gene>
    <name evidence="10" type="ORF">J2S74_002758</name>
</gene>
<evidence type="ECO:0000256" key="4">
    <source>
        <dbReference type="ARBA" id="ARBA00011990"/>
    </source>
</evidence>
<evidence type="ECO:0000256" key="7">
    <source>
        <dbReference type="ARBA" id="ARBA00023239"/>
    </source>
</evidence>
<dbReference type="Proteomes" id="UP001230005">
    <property type="component" value="Unassembled WGS sequence"/>
</dbReference>
<organism evidence="10 11">
    <name type="scientific">Evansella vedderi</name>
    <dbReference type="NCBI Taxonomy" id="38282"/>
    <lineage>
        <taxon>Bacteria</taxon>
        <taxon>Bacillati</taxon>
        <taxon>Bacillota</taxon>
        <taxon>Bacilli</taxon>
        <taxon>Bacillales</taxon>
        <taxon>Bacillaceae</taxon>
        <taxon>Evansella</taxon>
    </lineage>
</organism>
<dbReference type="NCBIfam" id="TIGR01181">
    <property type="entry name" value="dTDP_gluc_dehyt"/>
    <property type="match status" value="1"/>
</dbReference>
<accession>A0ABT9ZVW3</accession>
<dbReference type="InterPro" id="IPR005888">
    <property type="entry name" value="dTDP_Gluc_deHydtase"/>
</dbReference>
<comment type="similarity">
    <text evidence="3 8">Belongs to the NAD(P)-dependent epimerase/dehydratase family. dTDP-glucose dehydratase subfamily.</text>
</comment>
<comment type="cofactor">
    <cofactor evidence="2 8">
        <name>NAD(+)</name>
        <dbReference type="ChEBI" id="CHEBI:57540"/>
    </cofactor>
</comment>
<reference evidence="10 11" key="1">
    <citation type="submission" date="2023-07" db="EMBL/GenBank/DDBJ databases">
        <title>Genomic Encyclopedia of Type Strains, Phase IV (KMG-IV): sequencing the most valuable type-strain genomes for metagenomic binning, comparative biology and taxonomic classification.</title>
        <authorList>
            <person name="Goeker M."/>
        </authorList>
    </citation>
    <scope>NUCLEOTIDE SEQUENCE [LARGE SCALE GENOMIC DNA]</scope>
    <source>
        <strain evidence="10 11">DSM 9768</strain>
    </source>
</reference>
<keyword evidence="6" id="KW-0520">NAD</keyword>
<evidence type="ECO:0000256" key="6">
    <source>
        <dbReference type="ARBA" id="ARBA00023027"/>
    </source>
</evidence>
<dbReference type="Gene3D" id="3.40.50.720">
    <property type="entry name" value="NAD(P)-binding Rossmann-like Domain"/>
    <property type="match status" value="1"/>
</dbReference>
<dbReference type="Pfam" id="PF16363">
    <property type="entry name" value="GDP_Man_Dehyd"/>
    <property type="match status" value="1"/>
</dbReference>
<evidence type="ECO:0000313" key="11">
    <source>
        <dbReference type="Proteomes" id="UP001230005"/>
    </source>
</evidence>
<dbReference type="RefSeq" id="WP_307326305.1">
    <property type="nucleotide sequence ID" value="NZ_JAUSUG010000010.1"/>
</dbReference>
<keyword evidence="7 8" id="KW-0456">Lyase</keyword>
<evidence type="ECO:0000313" key="10">
    <source>
        <dbReference type="EMBL" id="MDQ0255376.1"/>
    </source>
</evidence>
<evidence type="ECO:0000256" key="2">
    <source>
        <dbReference type="ARBA" id="ARBA00001911"/>
    </source>
</evidence>
<dbReference type="EC" id="4.2.1.46" evidence="4 8"/>
<dbReference type="InterPro" id="IPR016040">
    <property type="entry name" value="NAD(P)-bd_dom"/>
</dbReference>
<evidence type="ECO:0000256" key="1">
    <source>
        <dbReference type="ARBA" id="ARBA00001539"/>
    </source>
</evidence>
<comment type="caution">
    <text evidence="10">The sequence shown here is derived from an EMBL/GenBank/DDBJ whole genome shotgun (WGS) entry which is preliminary data.</text>
</comment>
<protein>
    <recommendedName>
        <fullName evidence="5 8">dTDP-glucose 4,6-dehydratase</fullName>
        <ecNumber evidence="4 8">4.2.1.46</ecNumber>
    </recommendedName>
</protein>
<evidence type="ECO:0000259" key="9">
    <source>
        <dbReference type="Pfam" id="PF16363"/>
    </source>
</evidence>
<dbReference type="EMBL" id="JAUSUG010000010">
    <property type="protein sequence ID" value="MDQ0255376.1"/>
    <property type="molecule type" value="Genomic_DNA"/>
</dbReference>
<sequence length="320" mass="36621">MKNILVTGGLGFIGSHFIQLISEKHPETLITNVDKKTYAVNKQTEADLNKLRNYRLKEADLANKDDYSKIFDQFYDAIIHFAAESHVDRSIHSVFPFIQSNVLGTVRLLEALKEGKAKRMIHVSTDEVYGSLTKEAPPFHQKSPISPNNPYAASKASSDLFVRSFYKTYQVPVITTRSCNNFGENQHIEKLIPKTIVNALMDREVPVYGSGNQMREWIYVKDHCEALYIILMKGRVGQTYLIGSNEEKRNIDVVKNILSRLGKPVSLISYVGDRLAHDQRYSLEKDDKLNQLGWKPKFTFGAALDKTIQWYYRGGINRWL</sequence>
<feature type="domain" description="NAD(P)-binding" evidence="9">
    <location>
        <begin position="5"/>
        <end position="305"/>
    </location>
</feature>
<dbReference type="InterPro" id="IPR036291">
    <property type="entry name" value="NAD(P)-bd_dom_sf"/>
</dbReference>
<evidence type="ECO:0000256" key="3">
    <source>
        <dbReference type="ARBA" id="ARBA00008178"/>
    </source>
</evidence>
<dbReference type="CDD" id="cd05246">
    <property type="entry name" value="dTDP_GD_SDR_e"/>
    <property type="match status" value="1"/>
</dbReference>
<dbReference type="GO" id="GO:0008460">
    <property type="term" value="F:dTDP-glucose 4,6-dehydratase activity"/>
    <property type="evidence" value="ECO:0007669"/>
    <property type="project" value="UniProtKB-EC"/>
</dbReference>
<dbReference type="Gene3D" id="3.90.25.10">
    <property type="entry name" value="UDP-galactose 4-epimerase, domain 1"/>
    <property type="match status" value="1"/>
</dbReference>